<feature type="compositionally biased region" description="Low complexity" evidence="10">
    <location>
        <begin position="470"/>
        <end position="480"/>
    </location>
</feature>
<keyword evidence="6" id="KW-0067">ATP-binding</keyword>
<dbReference type="InterPro" id="IPR020902">
    <property type="entry name" value="Actin/actin-like_CS"/>
</dbReference>
<dbReference type="AlphaFoldDB" id="A0A2R5GSH6"/>
<evidence type="ECO:0000256" key="6">
    <source>
        <dbReference type="ARBA" id="ARBA00022840"/>
    </source>
</evidence>
<keyword evidence="7" id="KW-0206">Cytoskeleton</keyword>
<dbReference type="FunFam" id="3.30.420.40:FF:000148">
    <property type="entry name" value="Actin, alpha skeletal muscle"/>
    <property type="match status" value="2"/>
</dbReference>
<organism evidence="11 12">
    <name type="scientific">Hondaea fermentalgiana</name>
    <dbReference type="NCBI Taxonomy" id="2315210"/>
    <lineage>
        <taxon>Eukaryota</taxon>
        <taxon>Sar</taxon>
        <taxon>Stramenopiles</taxon>
        <taxon>Bigyra</taxon>
        <taxon>Labyrinthulomycetes</taxon>
        <taxon>Thraustochytrida</taxon>
        <taxon>Thraustochytriidae</taxon>
        <taxon>Hondaea</taxon>
    </lineage>
</organism>
<dbReference type="InterPro" id="IPR043129">
    <property type="entry name" value="ATPase_NBD"/>
</dbReference>
<gene>
    <name evidence="11" type="ORF">FCC1311_100232</name>
</gene>
<feature type="region of interest" description="Disordered" evidence="10">
    <location>
        <begin position="1"/>
        <end position="95"/>
    </location>
</feature>
<feature type="compositionally biased region" description="Acidic residues" evidence="10">
    <location>
        <begin position="13"/>
        <end position="29"/>
    </location>
</feature>
<protein>
    <submittedName>
        <fullName evidence="11">Actin</fullName>
    </submittedName>
</protein>
<dbReference type="InParanoid" id="A0A2R5GSH6"/>
<feature type="region of interest" description="Disordered" evidence="10">
    <location>
        <begin position="468"/>
        <end position="506"/>
    </location>
</feature>
<evidence type="ECO:0000256" key="2">
    <source>
        <dbReference type="ARBA" id="ARBA00006752"/>
    </source>
</evidence>
<keyword evidence="12" id="KW-1185">Reference proteome</keyword>
<evidence type="ECO:0000313" key="12">
    <source>
        <dbReference type="Proteomes" id="UP000241890"/>
    </source>
</evidence>
<dbReference type="SMART" id="SM00268">
    <property type="entry name" value="ACTIN"/>
    <property type="match status" value="2"/>
</dbReference>
<feature type="region of interest" description="Disordered" evidence="10">
    <location>
        <begin position="124"/>
        <end position="145"/>
    </location>
</feature>
<dbReference type="PROSITE" id="PS01132">
    <property type="entry name" value="ACTINS_ACT_LIKE"/>
    <property type="match status" value="1"/>
</dbReference>
<evidence type="ECO:0000256" key="9">
    <source>
        <dbReference type="RuleBase" id="RU000487"/>
    </source>
</evidence>
<dbReference type="Gene3D" id="3.30.420.40">
    <property type="match status" value="4"/>
</dbReference>
<evidence type="ECO:0000256" key="7">
    <source>
        <dbReference type="ARBA" id="ARBA00023212"/>
    </source>
</evidence>
<dbReference type="PANTHER" id="PTHR11937">
    <property type="entry name" value="ACTIN"/>
    <property type="match status" value="1"/>
</dbReference>
<dbReference type="Proteomes" id="UP000241890">
    <property type="component" value="Unassembled WGS sequence"/>
</dbReference>
<feature type="compositionally biased region" description="Basic and acidic residues" evidence="10">
    <location>
        <begin position="1"/>
        <end position="12"/>
    </location>
</feature>
<evidence type="ECO:0000256" key="10">
    <source>
        <dbReference type="SAM" id="MobiDB-lite"/>
    </source>
</evidence>
<dbReference type="Gene3D" id="3.90.640.10">
    <property type="entry name" value="Actin, Chain A, domain 4"/>
    <property type="match status" value="2"/>
</dbReference>
<name>A0A2R5GSH6_9STRA</name>
<keyword evidence="4" id="KW-0547">Nucleotide-binding</keyword>
<sequence length="906" mass="100314">MLLQEKRFRPNEDVQEEVDAEVEEEDADQENGNVSSRAPNEDVQEEVDAEVEAEDEVDEEDEEELGFLEVAEASSQAELGAKQPADSASGSRGVGSSLRSAALATVQEKASMMKKRVHEAKTKVVTMTKSRHASVTQSRLPDDDEANRSCKAGFADSYGPTAIVPWVVGRVIGQAVGRPLVGPNAGKDIYYGSAATHCRLLLSTTSPIEKGLVNNWDDMEALWHHTFYSELGVDPSEQPLLITEPLLTPKINRERTIQIMFETFNVPAYYVVSQPALSLYSTGRSTGLVLESGDGLTQVGPIYESYALPFACQTIDIAGRQLTDYTKRVLEEDGFRATTRADMRVVVQIKEKLGYVAQKYDEGTQLGRKSFDLPDGNCVYIENDQCSRFAEPLFQPHLVERWDDVGVHEMVFRSIGKCDEEIRKDLYENILLAGGSTLFKGFGDRLKSELFDLGAPFRRALPLVEPPAQDDLASSMSSQESSDEFDDQDSVDSQDERVSAESTEQQRISVQRSLRASLRINNNIVSKYSSRSSRDVLFEGQALVIDNGSSICKAGFSDESAPRAVFPSVVGHPKRHGAVIGTQRRDAYVGSEAQTMRSILTLRDPIEYGIVTHWEDMERVWRYTFYDELRVAPEDFHVLLTEAPLNPKANREHMTTIMFETFNVSAMYVTINAVLALFATGRTTGVVLDSGDGATHAVPIYEGSALLADVVPTQVAGHNLTDFMVRLLGERGHLINTKAEHENVCKAKEELCYVAYDFDAEYEVTAGSSSLEMSHGSITISSERFQCPEALFEPSLIGDFRTPGVHHAIYRAIMNCDSDMRNELFANIVLSGGSTMFEGFPARLEKELIILAPANAHVRVIAPPKRNYSAWIGGTQLAALPQFQQMWISKQEYDAAGPCVVNTKCF</sequence>
<comment type="similarity">
    <text evidence="2 9">Belongs to the actin family.</text>
</comment>
<evidence type="ECO:0000256" key="4">
    <source>
        <dbReference type="ARBA" id="ARBA00022741"/>
    </source>
</evidence>
<feature type="compositionally biased region" description="Polar residues" evidence="10">
    <location>
        <begin position="125"/>
        <end position="139"/>
    </location>
</feature>
<dbReference type="PRINTS" id="PR00190">
    <property type="entry name" value="ACTIN"/>
</dbReference>
<dbReference type="GO" id="GO:0005524">
    <property type="term" value="F:ATP binding"/>
    <property type="evidence" value="ECO:0007669"/>
    <property type="project" value="UniProtKB-KW"/>
</dbReference>
<evidence type="ECO:0000313" key="11">
    <source>
        <dbReference type="EMBL" id="GBG33800.1"/>
    </source>
</evidence>
<feature type="compositionally biased region" description="Acidic residues" evidence="10">
    <location>
        <begin position="481"/>
        <end position="493"/>
    </location>
</feature>
<evidence type="ECO:0000256" key="1">
    <source>
        <dbReference type="ARBA" id="ARBA00004245"/>
    </source>
</evidence>
<dbReference type="SUPFAM" id="SSF53067">
    <property type="entry name" value="Actin-like ATPase domain"/>
    <property type="match status" value="4"/>
</dbReference>
<dbReference type="Pfam" id="PF00022">
    <property type="entry name" value="Actin"/>
    <property type="match status" value="2"/>
</dbReference>
<evidence type="ECO:0000256" key="3">
    <source>
        <dbReference type="ARBA" id="ARBA00022490"/>
    </source>
</evidence>
<dbReference type="GO" id="GO:0005856">
    <property type="term" value="C:cytoskeleton"/>
    <property type="evidence" value="ECO:0007669"/>
    <property type="project" value="UniProtKB-SubCell"/>
</dbReference>
<dbReference type="GO" id="GO:0016787">
    <property type="term" value="F:hydrolase activity"/>
    <property type="evidence" value="ECO:0007669"/>
    <property type="project" value="UniProtKB-KW"/>
</dbReference>
<reference evidence="11 12" key="1">
    <citation type="submission" date="2017-12" db="EMBL/GenBank/DDBJ databases">
        <title>Sequencing, de novo assembly and annotation of complete genome of a new Thraustochytrid species, strain FCC1311.</title>
        <authorList>
            <person name="Sedici K."/>
            <person name="Godart F."/>
            <person name="Aiese Cigliano R."/>
            <person name="Sanseverino W."/>
            <person name="Barakat M."/>
            <person name="Ortet P."/>
            <person name="Marechal E."/>
            <person name="Cagnac O."/>
            <person name="Amato A."/>
        </authorList>
    </citation>
    <scope>NUCLEOTIDE SEQUENCE [LARGE SCALE GENOMIC DNA]</scope>
</reference>
<comment type="caution">
    <text evidence="11">The sequence shown here is derived from an EMBL/GenBank/DDBJ whole genome shotgun (WGS) entry which is preliminary data.</text>
</comment>
<comment type="subcellular location">
    <subcellularLocation>
        <location evidence="1">Cytoplasm</location>
        <location evidence="1">Cytoskeleton</location>
    </subcellularLocation>
</comment>
<keyword evidence="5" id="KW-0378">Hydrolase</keyword>
<dbReference type="EMBL" id="BEYU01000170">
    <property type="protein sequence ID" value="GBG33800.1"/>
    <property type="molecule type" value="Genomic_DNA"/>
</dbReference>
<evidence type="ECO:0000256" key="5">
    <source>
        <dbReference type="ARBA" id="ARBA00022801"/>
    </source>
</evidence>
<proteinExistence type="inferred from homology"/>
<feature type="compositionally biased region" description="Acidic residues" evidence="10">
    <location>
        <begin position="42"/>
        <end position="66"/>
    </location>
</feature>
<comment type="catalytic activity">
    <reaction evidence="8">
        <text>ATP + H2O = ADP + phosphate + H(+)</text>
        <dbReference type="Rhea" id="RHEA:13065"/>
        <dbReference type="ChEBI" id="CHEBI:15377"/>
        <dbReference type="ChEBI" id="CHEBI:15378"/>
        <dbReference type="ChEBI" id="CHEBI:30616"/>
        <dbReference type="ChEBI" id="CHEBI:43474"/>
        <dbReference type="ChEBI" id="CHEBI:456216"/>
    </reaction>
</comment>
<keyword evidence="3" id="KW-0963">Cytoplasm</keyword>
<dbReference type="FunFam" id="3.30.420.40:FF:000058">
    <property type="entry name" value="Putative actin-related protein 5"/>
    <property type="match status" value="1"/>
</dbReference>
<accession>A0A2R5GSH6</accession>
<dbReference type="InterPro" id="IPR004000">
    <property type="entry name" value="Actin"/>
</dbReference>
<evidence type="ECO:0000256" key="8">
    <source>
        <dbReference type="ARBA" id="ARBA00049360"/>
    </source>
</evidence>